<evidence type="ECO:0000313" key="2">
    <source>
        <dbReference type="Proteomes" id="UP000217141"/>
    </source>
</evidence>
<dbReference type="AlphaFoldDB" id="A0A249N0P5"/>
<evidence type="ECO:0000313" key="1">
    <source>
        <dbReference type="EMBL" id="ASY47126.1"/>
    </source>
</evidence>
<protein>
    <submittedName>
        <fullName evidence="1">Uncharacterized protein</fullName>
    </submittedName>
</protein>
<dbReference type="RefSeq" id="WP_095687571.1">
    <property type="nucleotide sequence ID" value="NZ_CP022750.1"/>
</dbReference>
<name>A0A249N0P5_SPHXE</name>
<organism evidence="1 2">
    <name type="scientific">Sphingobium xenophagum</name>
    <dbReference type="NCBI Taxonomy" id="121428"/>
    <lineage>
        <taxon>Bacteria</taxon>
        <taxon>Pseudomonadati</taxon>
        <taxon>Pseudomonadota</taxon>
        <taxon>Alphaproteobacteria</taxon>
        <taxon>Sphingomonadales</taxon>
        <taxon>Sphingomonadaceae</taxon>
        <taxon>Sphingobium</taxon>
    </lineage>
</organism>
<accession>A0A249N0P5</accession>
<proteinExistence type="predicted"/>
<geneLocation type="plasmid" evidence="1 2">
    <name>p4</name>
</geneLocation>
<gene>
    <name evidence="1" type="ORF">CJD35_21980</name>
</gene>
<dbReference type="EMBL" id="CP022750">
    <property type="protein sequence ID" value="ASY47126.1"/>
    <property type="molecule type" value="Genomic_DNA"/>
</dbReference>
<reference evidence="1 2" key="1">
    <citation type="submission" date="2017-08" db="EMBL/GenBank/DDBJ databases">
        <title>Whole Genome Sequence of Sphingobium hydrophobicum C1: Insights into Adaption to the Electronic-waste Contaminated Sediment.</title>
        <authorList>
            <person name="Song D."/>
            <person name="Chen X."/>
            <person name="Xu M."/>
        </authorList>
    </citation>
    <scope>NUCLEOTIDE SEQUENCE [LARGE SCALE GENOMIC DNA]</scope>
    <source>
        <strain evidence="1 2">C1</strain>
        <plasmid evidence="1 2">p4</plasmid>
    </source>
</reference>
<dbReference type="KEGG" id="shyd:CJD35_21980"/>
<keyword evidence="1" id="KW-0614">Plasmid</keyword>
<dbReference type="Proteomes" id="UP000217141">
    <property type="component" value="Plasmid p4"/>
</dbReference>
<sequence length="118" mass="12257">MIGIDKPVERRLNRLARPLRLAVLTMLAVMLVLHLGPICEAVANAAPVASEMADCEGSHKPTKAPQQAACSTPCMAVQSEALAQTGPNAPIRIALKPLPVAGLMGMPVPPATPPPRAV</sequence>